<dbReference type="InterPro" id="IPR004815">
    <property type="entry name" value="Lon_bac/euk-typ"/>
</dbReference>
<dbReference type="SUPFAM" id="SSF88697">
    <property type="entry name" value="PUA domain-like"/>
    <property type="match status" value="1"/>
</dbReference>
<dbReference type="InterPro" id="IPR003593">
    <property type="entry name" value="AAA+_ATPase"/>
</dbReference>
<dbReference type="FunFam" id="3.40.50.300:FF:000021">
    <property type="entry name" value="Lon protease homolog"/>
    <property type="match status" value="1"/>
</dbReference>
<dbReference type="Gene3D" id="3.40.50.300">
    <property type="entry name" value="P-loop containing nucleotide triphosphate hydrolases"/>
    <property type="match status" value="1"/>
</dbReference>
<dbReference type="Pfam" id="PF02190">
    <property type="entry name" value="LON_substr_bdg"/>
    <property type="match status" value="1"/>
</dbReference>
<protein>
    <recommendedName>
        <fullName evidence="9">endopeptidase La</fullName>
        <ecNumber evidence="9">3.4.21.53</ecNumber>
    </recommendedName>
</protein>
<dbReference type="Gene3D" id="1.20.5.5270">
    <property type="match status" value="1"/>
</dbReference>
<evidence type="ECO:0000259" key="12">
    <source>
        <dbReference type="PROSITE" id="PS51787"/>
    </source>
</evidence>
<dbReference type="InterPro" id="IPR003111">
    <property type="entry name" value="Lon_prtase_N"/>
</dbReference>
<sequence length="807" mass="89062">MLRATATAGFPARLAAKRPRVATAATRVVVAGAEVRSMLFRTLRCGPVPVPRKKACFCSNSDAGSGPEAAEGAESTGPEEGEGENASSAIVPAAFRPEDCHTVIALPLLQRPLFPGFYMPIHVKDPKLLQALVENSKRSGPYAGAFLVKDDEGTNPNAVTNSESDNSIHDLKGKELLKRLHDVGTLAQITRIQGDLVVLLGHHRVQITEMVAEDPLTVKVDHLKEMPYDKDDDVIKATSFEVISTLRDVLKTNTLWKDQVQTYTQHMGDFNYPRLADFGAAISGANKLLCQEVLEELDVCKRLKLTLQLVKRELEISKLQESIAKTIEEKVTGEQRRYWLNELLKAIKKELGLETDDKTALSEKFRERIEAKKDKCPPHVLQVIEEELTKLQLLEASSSEFSVTRNYLDWLTAVPWGDYSDENFDVHHAQCILDEDHYGLADVKERILEFIAVGKLRGSSQGKIICLSGPPGVGKTSIGHSIARALNRKFYRFSVGGLADVAEIKGHRRTYVGAMPGKMVQCLKSVGTANPLVLIDEIDKLGRGHLGDPASALLELLDPEQNANFLDHYLDVPIDLSKVLFVCTANVIEMIPNPLLDRMEIISIAGYITDEKMHIARDYLEKNTREASGIKPELVEVTDDALLALIENYCREAGVRNLQKHIEKIYRKVALKLVRQGVSNEPPRDITIVEANEGLAGFDVAIKVEDENSRNSLAKDVSVDVNPIDSSLENINAVPLTTESEVGHNEHSNEAPIENFLEETTKVFNTSSAPEANRSAQRTTEALADKSVEKVIVNASNLGDFVGKPIF</sequence>
<dbReference type="AlphaFoldDB" id="A0A8T0NWV7"/>
<evidence type="ECO:0000313" key="14">
    <source>
        <dbReference type="Proteomes" id="UP000823388"/>
    </source>
</evidence>
<feature type="compositionally biased region" description="Low complexity" evidence="11">
    <location>
        <begin position="63"/>
        <end position="76"/>
    </location>
</feature>
<dbReference type="PANTHER" id="PTHR43718">
    <property type="entry name" value="LON PROTEASE"/>
    <property type="match status" value="1"/>
</dbReference>
<evidence type="ECO:0000256" key="7">
    <source>
        <dbReference type="ARBA" id="ARBA00023128"/>
    </source>
</evidence>
<feature type="compositionally biased region" description="Polar residues" evidence="11">
    <location>
        <begin position="154"/>
        <end position="165"/>
    </location>
</feature>
<dbReference type="InterPro" id="IPR027417">
    <property type="entry name" value="P-loop_NTPase"/>
</dbReference>
<feature type="region of interest" description="Disordered" evidence="11">
    <location>
        <begin position="60"/>
        <end position="87"/>
    </location>
</feature>
<dbReference type="GO" id="GO:0005759">
    <property type="term" value="C:mitochondrial matrix"/>
    <property type="evidence" value="ECO:0007669"/>
    <property type="project" value="TreeGrafter"/>
</dbReference>
<dbReference type="SMART" id="SM00464">
    <property type="entry name" value="LON"/>
    <property type="match status" value="1"/>
</dbReference>
<evidence type="ECO:0000256" key="10">
    <source>
        <dbReference type="PIRSR" id="PIRSR001174-2"/>
    </source>
</evidence>
<dbReference type="PANTHER" id="PTHR43718:SF7">
    <property type="entry name" value="LON PROTEASE HOMOLOG, MITOCHONDRIAL"/>
    <property type="match status" value="1"/>
</dbReference>
<feature type="region of interest" description="Disordered" evidence="11">
    <location>
        <begin position="147"/>
        <end position="166"/>
    </location>
</feature>
<evidence type="ECO:0000256" key="2">
    <source>
        <dbReference type="ARBA" id="ARBA00022741"/>
    </source>
</evidence>
<keyword evidence="14" id="KW-1185">Reference proteome</keyword>
<dbReference type="GO" id="GO:0006515">
    <property type="term" value="P:protein quality control for misfolded or incompletely synthesized proteins"/>
    <property type="evidence" value="ECO:0007669"/>
    <property type="project" value="TreeGrafter"/>
</dbReference>
<evidence type="ECO:0000256" key="5">
    <source>
        <dbReference type="ARBA" id="ARBA00022840"/>
    </source>
</evidence>
<keyword evidence="6" id="KW-0238">DNA-binding</keyword>
<evidence type="ECO:0000256" key="11">
    <source>
        <dbReference type="SAM" id="MobiDB-lite"/>
    </source>
</evidence>
<feature type="domain" description="Lon N-terminal" evidence="12">
    <location>
        <begin position="103"/>
        <end position="314"/>
    </location>
</feature>
<dbReference type="GO" id="GO:0003697">
    <property type="term" value="F:single-stranded DNA binding"/>
    <property type="evidence" value="ECO:0007669"/>
    <property type="project" value="TreeGrafter"/>
</dbReference>
<dbReference type="FunFam" id="1.10.8.60:FF:000080">
    <property type="entry name" value="Lon protease homolog, mitochondrial"/>
    <property type="match status" value="1"/>
</dbReference>
<organism evidence="13 14">
    <name type="scientific">Panicum virgatum</name>
    <name type="common">Blackwell switchgrass</name>
    <dbReference type="NCBI Taxonomy" id="38727"/>
    <lineage>
        <taxon>Eukaryota</taxon>
        <taxon>Viridiplantae</taxon>
        <taxon>Streptophyta</taxon>
        <taxon>Embryophyta</taxon>
        <taxon>Tracheophyta</taxon>
        <taxon>Spermatophyta</taxon>
        <taxon>Magnoliopsida</taxon>
        <taxon>Liliopsida</taxon>
        <taxon>Poales</taxon>
        <taxon>Poaceae</taxon>
        <taxon>PACMAD clade</taxon>
        <taxon>Panicoideae</taxon>
        <taxon>Panicodae</taxon>
        <taxon>Paniceae</taxon>
        <taxon>Panicinae</taxon>
        <taxon>Panicum</taxon>
        <taxon>Panicum sect. Hiantes</taxon>
    </lineage>
</organism>
<dbReference type="FunFam" id="1.20.5.5270:FF:000001">
    <property type="entry name" value="Lon protease homolog, mitochondrial"/>
    <property type="match status" value="1"/>
</dbReference>
<dbReference type="SUPFAM" id="SSF52540">
    <property type="entry name" value="P-loop containing nucleoside triphosphate hydrolases"/>
    <property type="match status" value="1"/>
</dbReference>
<dbReference type="NCBIfam" id="TIGR00763">
    <property type="entry name" value="lon"/>
    <property type="match status" value="1"/>
</dbReference>
<dbReference type="InterPro" id="IPR054594">
    <property type="entry name" value="Lon_lid"/>
</dbReference>
<accession>A0A8T0NWV7</accession>
<dbReference type="EMBL" id="CM029053">
    <property type="protein sequence ID" value="KAG2552502.1"/>
    <property type="molecule type" value="Genomic_DNA"/>
</dbReference>
<evidence type="ECO:0000256" key="6">
    <source>
        <dbReference type="ARBA" id="ARBA00023125"/>
    </source>
</evidence>
<dbReference type="GO" id="GO:0004252">
    <property type="term" value="F:serine-type endopeptidase activity"/>
    <property type="evidence" value="ECO:0007669"/>
    <property type="project" value="UniProtKB-EC"/>
</dbReference>
<dbReference type="Gene3D" id="2.30.130.40">
    <property type="entry name" value="LON domain-like"/>
    <property type="match status" value="1"/>
</dbReference>
<dbReference type="GO" id="GO:0016887">
    <property type="term" value="F:ATP hydrolysis activity"/>
    <property type="evidence" value="ECO:0007669"/>
    <property type="project" value="InterPro"/>
</dbReference>
<dbReference type="EC" id="3.4.21.53" evidence="9"/>
<reference evidence="13" key="1">
    <citation type="submission" date="2020-05" db="EMBL/GenBank/DDBJ databases">
        <title>WGS assembly of Panicum virgatum.</title>
        <authorList>
            <person name="Lovell J.T."/>
            <person name="Jenkins J."/>
            <person name="Shu S."/>
            <person name="Juenger T.E."/>
            <person name="Schmutz J."/>
        </authorList>
    </citation>
    <scope>NUCLEOTIDE SEQUENCE</scope>
    <source>
        <strain evidence="13">AP13</strain>
    </source>
</reference>
<evidence type="ECO:0000313" key="13">
    <source>
        <dbReference type="EMBL" id="KAG2552502.1"/>
    </source>
</evidence>
<dbReference type="InterPro" id="IPR015947">
    <property type="entry name" value="PUA-like_sf"/>
</dbReference>
<evidence type="ECO:0000256" key="8">
    <source>
        <dbReference type="ARBA" id="ARBA00050665"/>
    </source>
</evidence>
<dbReference type="Gene3D" id="1.20.58.1480">
    <property type="match status" value="1"/>
</dbReference>
<dbReference type="InterPro" id="IPR003959">
    <property type="entry name" value="ATPase_AAA_core"/>
</dbReference>
<evidence type="ECO:0000256" key="9">
    <source>
        <dbReference type="ARBA" id="ARBA00066743"/>
    </source>
</evidence>
<evidence type="ECO:0000256" key="3">
    <source>
        <dbReference type="ARBA" id="ARBA00022801"/>
    </source>
</evidence>
<keyword evidence="3" id="KW-0378">Hydrolase</keyword>
<dbReference type="InterPro" id="IPR046336">
    <property type="entry name" value="Lon_prtase_N_sf"/>
</dbReference>
<dbReference type="InterPro" id="IPR027065">
    <property type="entry name" value="Lon_Prtase"/>
</dbReference>
<dbReference type="GO" id="GO:0004176">
    <property type="term" value="F:ATP-dependent peptidase activity"/>
    <property type="evidence" value="ECO:0007669"/>
    <property type="project" value="InterPro"/>
</dbReference>
<dbReference type="FunFam" id="1.20.58.1480:FF:000016">
    <property type="entry name" value="Lon protease homolog, mitochondrial"/>
    <property type="match status" value="1"/>
</dbReference>
<dbReference type="GO" id="GO:0007005">
    <property type="term" value="P:mitochondrion organization"/>
    <property type="evidence" value="ECO:0007669"/>
    <property type="project" value="TreeGrafter"/>
</dbReference>
<keyword evidence="5 10" id="KW-0067">ATP-binding</keyword>
<keyword evidence="2 10" id="KW-0547">Nucleotide-binding</keyword>
<dbReference type="Proteomes" id="UP000823388">
    <property type="component" value="Chromosome 9K"/>
</dbReference>
<dbReference type="Pfam" id="PF00004">
    <property type="entry name" value="AAA"/>
    <property type="match status" value="1"/>
</dbReference>
<dbReference type="Pfam" id="PF22667">
    <property type="entry name" value="Lon_lid"/>
    <property type="match status" value="1"/>
</dbReference>
<dbReference type="SMART" id="SM00382">
    <property type="entry name" value="AAA"/>
    <property type="match status" value="1"/>
</dbReference>
<keyword evidence="1" id="KW-0645">Protease</keyword>
<dbReference type="GO" id="GO:0051131">
    <property type="term" value="P:chaperone-mediated protein complex assembly"/>
    <property type="evidence" value="ECO:0007669"/>
    <property type="project" value="TreeGrafter"/>
</dbReference>
<keyword evidence="4" id="KW-0720">Serine protease</keyword>
<dbReference type="PROSITE" id="PS51787">
    <property type="entry name" value="LON_N"/>
    <property type="match status" value="1"/>
</dbReference>
<proteinExistence type="predicted"/>
<evidence type="ECO:0000256" key="4">
    <source>
        <dbReference type="ARBA" id="ARBA00022825"/>
    </source>
</evidence>
<dbReference type="FunFam" id="2.30.130.40:FF:000007">
    <property type="entry name" value="Lon protease homolog, mitochondrial"/>
    <property type="match status" value="1"/>
</dbReference>
<name>A0A8T0NWV7_PANVG</name>
<dbReference type="CDD" id="cd19500">
    <property type="entry name" value="RecA-like_Lon"/>
    <property type="match status" value="1"/>
</dbReference>
<comment type="catalytic activity">
    <reaction evidence="8">
        <text>Hydrolysis of proteins in presence of ATP.</text>
        <dbReference type="EC" id="3.4.21.53"/>
    </reaction>
</comment>
<evidence type="ECO:0000256" key="1">
    <source>
        <dbReference type="ARBA" id="ARBA00022670"/>
    </source>
</evidence>
<keyword evidence="7" id="KW-0496">Mitochondrion</keyword>
<feature type="binding site" evidence="10">
    <location>
        <begin position="469"/>
        <end position="476"/>
    </location>
    <ligand>
        <name>ATP</name>
        <dbReference type="ChEBI" id="CHEBI:30616"/>
    </ligand>
</feature>
<dbReference type="OrthoDB" id="2411602at2759"/>
<gene>
    <name evidence="13" type="ORF">PVAP13_9KG464800</name>
</gene>
<comment type="caution">
    <text evidence="13">The sequence shown here is derived from an EMBL/GenBank/DDBJ whole genome shotgun (WGS) entry which is preliminary data.</text>
</comment>
<dbReference type="Gene3D" id="1.10.8.60">
    <property type="match status" value="1"/>
</dbReference>
<dbReference type="GO" id="GO:0005524">
    <property type="term" value="F:ATP binding"/>
    <property type="evidence" value="ECO:0007669"/>
    <property type="project" value="UniProtKB-KW"/>
</dbReference>